<dbReference type="KEGG" id="sfiy:F0344_07470"/>
<protein>
    <submittedName>
        <fullName evidence="6">NUDIX domain-containing protein</fullName>
    </submittedName>
</protein>
<dbReference type="AlphaFoldDB" id="A0A7G7BGK4"/>
<dbReference type="GO" id="GO:0008168">
    <property type="term" value="F:methyltransferase activity"/>
    <property type="evidence" value="ECO:0007669"/>
    <property type="project" value="UniProtKB-ARBA"/>
</dbReference>
<dbReference type="EMBL" id="CP045702">
    <property type="protein sequence ID" value="QNE74469.1"/>
    <property type="molecule type" value="Genomic_DNA"/>
</dbReference>
<evidence type="ECO:0000256" key="2">
    <source>
        <dbReference type="ARBA" id="ARBA00005582"/>
    </source>
</evidence>
<dbReference type="CDD" id="cd04678">
    <property type="entry name" value="NUDIX_MTH2_Nudt15"/>
    <property type="match status" value="1"/>
</dbReference>
<dbReference type="GO" id="GO:0016787">
    <property type="term" value="F:hydrolase activity"/>
    <property type="evidence" value="ECO:0007669"/>
    <property type="project" value="UniProtKB-KW"/>
</dbReference>
<dbReference type="RefSeq" id="WP_185298025.1">
    <property type="nucleotide sequence ID" value="NZ_CP045702.1"/>
</dbReference>
<dbReference type="Gene3D" id="3.40.50.150">
    <property type="entry name" value="Vaccinia Virus protein VP39"/>
    <property type="match status" value="1"/>
</dbReference>
<reference evidence="7" key="1">
    <citation type="submission" date="2019-10" db="EMBL/GenBank/DDBJ databases">
        <title>Antimicrobial potential of Antarctic Bacteria.</title>
        <authorList>
            <person name="Benaud N."/>
            <person name="Edwards R.J."/>
            <person name="Ferrari B.C."/>
        </authorList>
    </citation>
    <scope>NUCLEOTIDE SEQUENCE [LARGE SCALE GENOMIC DNA]</scope>
    <source>
        <strain evidence="7">NBSH44</strain>
    </source>
</reference>
<name>A0A7G7BGK4_9ACTN</name>
<dbReference type="Pfam" id="PF13649">
    <property type="entry name" value="Methyltransf_25"/>
    <property type="match status" value="1"/>
</dbReference>
<dbReference type="SUPFAM" id="SSF53335">
    <property type="entry name" value="S-adenosyl-L-methionine-dependent methyltransferases"/>
    <property type="match status" value="1"/>
</dbReference>
<evidence type="ECO:0000256" key="4">
    <source>
        <dbReference type="SAM" id="MobiDB-lite"/>
    </source>
</evidence>
<evidence type="ECO:0000259" key="5">
    <source>
        <dbReference type="PROSITE" id="PS51462"/>
    </source>
</evidence>
<dbReference type="PROSITE" id="PS00893">
    <property type="entry name" value="NUDIX_BOX"/>
    <property type="match status" value="1"/>
</dbReference>
<sequence>MSVEVSPNPETWAAYGQFQLDRSYMPPLPEQLRWGFWDGVGPGDDVLGPLAGKRVLDIGSGAGHYAVHLAQTHGALVDAVELSPTQHQRATDHFGDVPGVRFLHADVVEHLQQAQPYEAAYGICTLAGIDPHIALPALRDGLLPSAPLVFSALHTNWHGHGPSAAVAPREETVGLKGMEPLPLQTWVLTAQVWEDLLTDYGFTVEAISQLRAPEPDNPVICQLIQARRRAVLPTQITSRPRSQRPPVPHAAIGVGAIVLSDRGLLLGLHQRGTLELPGGSVEVGEPLEQTVVRELAEETGISARPEDVTLLGTIVDHVGDVVRVTVGALVTAWQGEPATQPSESIGDWAWWPLDELPDGLFECSAQILAAWRPDLPIDNPPAHFTPYARRTTPSSDSGSAGA</sequence>
<feature type="region of interest" description="Disordered" evidence="4">
    <location>
        <begin position="380"/>
        <end position="402"/>
    </location>
</feature>
<evidence type="ECO:0000313" key="6">
    <source>
        <dbReference type="EMBL" id="QNE74469.1"/>
    </source>
</evidence>
<gene>
    <name evidence="6" type="ORF">F0344_07470</name>
</gene>
<accession>A0A7G7BGK4</accession>
<dbReference type="PRINTS" id="PR00502">
    <property type="entry name" value="NUDIXFAMILY"/>
</dbReference>
<evidence type="ECO:0000256" key="1">
    <source>
        <dbReference type="ARBA" id="ARBA00001946"/>
    </source>
</evidence>
<keyword evidence="7" id="KW-1185">Reference proteome</keyword>
<dbReference type="InterPro" id="IPR000086">
    <property type="entry name" value="NUDIX_hydrolase_dom"/>
</dbReference>
<dbReference type="InterPro" id="IPR020084">
    <property type="entry name" value="NUDIX_hydrolase_CS"/>
</dbReference>
<dbReference type="Proteomes" id="UP000515307">
    <property type="component" value="Chromosome"/>
</dbReference>
<comment type="cofactor">
    <cofactor evidence="1">
        <name>Mg(2+)</name>
        <dbReference type="ChEBI" id="CHEBI:18420"/>
    </cofactor>
</comment>
<feature type="compositionally biased region" description="Polar residues" evidence="4">
    <location>
        <begin position="391"/>
        <end position="402"/>
    </location>
</feature>
<dbReference type="InterPro" id="IPR041698">
    <property type="entry name" value="Methyltransf_25"/>
</dbReference>
<dbReference type="InterPro" id="IPR020476">
    <property type="entry name" value="Nudix_hydrolase"/>
</dbReference>
<keyword evidence="3" id="KW-0378">Hydrolase</keyword>
<evidence type="ECO:0000313" key="7">
    <source>
        <dbReference type="Proteomes" id="UP000515307"/>
    </source>
</evidence>
<dbReference type="PANTHER" id="PTHR43046:SF2">
    <property type="entry name" value="8-OXO-DGTP DIPHOSPHATASE-RELATED"/>
    <property type="match status" value="1"/>
</dbReference>
<proteinExistence type="inferred from homology"/>
<dbReference type="Pfam" id="PF00293">
    <property type="entry name" value="NUDIX"/>
    <property type="match status" value="1"/>
</dbReference>
<dbReference type="Gene3D" id="3.90.79.10">
    <property type="entry name" value="Nucleoside Triphosphate Pyrophosphohydrolase"/>
    <property type="match status" value="1"/>
</dbReference>
<comment type="similarity">
    <text evidence="2">Belongs to the Nudix hydrolase family.</text>
</comment>
<dbReference type="InterPro" id="IPR029063">
    <property type="entry name" value="SAM-dependent_MTases_sf"/>
</dbReference>
<dbReference type="CDD" id="cd02440">
    <property type="entry name" value="AdoMet_MTases"/>
    <property type="match status" value="1"/>
</dbReference>
<dbReference type="InterPro" id="IPR015797">
    <property type="entry name" value="NUDIX_hydrolase-like_dom_sf"/>
</dbReference>
<dbReference type="SUPFAM" id="SSF55811">
    <property type="entry name" value="Nudix"/>
    <property type="match status" value="1"/>
</dbReference>
<dbReference type="PANTHER" id="PTHR43046">
    <property type="entry name" value="GDP-MANNOSE MANNOSYL HYDROLASE"/>
    <property type="match status" value="1"/>
</dbReference>
<feature type="domain" description="Nudix hydrolase" evidence="5">
    <location>
        <begin position="247"/>
        <end position="374"/>
    </location>
</feature>
<evidence type="ECO:0000256" key="3">
    <source>
        <dbReference type="ARBA" id="ARBA00022801"/>
    </source>
</evidence>
<dbReference type="PROSITE" id="PS51462">
    <property type="entry name" value="NUDIX"/>
    <property type="match status" value="1"/>
</dbReference>
<organism evidence="6 7">
    <name type="scientific">Streptomyces finlayi</name>
    <dbReference type="NCBI Taxonomy" id="67296"/>
    <lineage>
        <taxon>Bacteria</taxon>
        <taxon>Bacillati</taxon>
        <taxon>Actinomycetota</taxon>
        <taxon>Actinomycetes</taxon>
        <taxon>Kitasatosporales</taxon>
        <taxon>Streptomycetaceae</taxon>
        <taxon>Streptomyces</taxon>
    </lineage>
</organism>